<reference evidence="2 5" key="2">
    <citation type="submission" date="2020-01" db="EMBL/GenBank/DDBJ databases">
        <title>Insect and environment-associated Actinomycetes.</title>
        <authorList>
            <person name="Currrie C."/>
            <person name="Chevrette M."/>
            <person name="Carlson C."/>
            <person name="Stubbendieck R."/>
            <person name="Wendt-Pienkowski E."/>
        </authorList>
    </citation>
    <scope>NUCLEOTIDE SEQUENCE [LARGE SCALE GENOMIC DNA]</scope>
    <source>
        <strain evidence="2 5">SID8386</strain>
    </source>
</reference>
<evidence type="ECO:0000313" key="5">
    <source>
        <dbReference type="Proteomes" id="UP000470404"/>
    </source>
</evidence>
<evidence type="ECO:0000313" key="4">
    <source>
        <dbReference type="Proteomes" id="UP000199137"/>
    </source>
</evidence>
<accession>A0A1I5I660</accession>
<sequence>MSESTEKTRSGSGLARLIVTIAWAAVLGVQFVIWLLMCLISMSFKWPFWLWTLGGGVIVLAVWWSLDRRGSGNGSE</sequence>
<organism evidence="3 4">
    <name type="scientific">Amycolatopsis rubida</name>
    <dbReference type="NCBI Taxonomy" id="112413"/>
    <lineage>
        <taxon>Bacteria</taxon>
        <taxon>Bacillati</taxon>
        <taxon>Actinomycetota</taxon>
        <taxon>Actinomycetes</taxon>
        <taxon>Pseudonocardiales</taxon>
        <taxon>Pseudonocardiaceae</taxon>
        <taxon>Amycolatopsis</taxon>
    </lineage>
</organism>
<dbReference type="Proteomes" id="UP000199137">
    <property type="component" value="Unassembled WGS sequence"/>
</dbReference>
<keyword evidence="1" id="KW-0472">Membrane</keyword>
<name>A0A1I5I660_9PSEU</name>
<dbReference type="EMBL" id="JAAGNC010000194">
    <property type="protein sequence ID" value="NEC61539.1"/>
    <property type="molecule type" value="Genomic_DNA"/>
</dbReference>
<protein>
    <submittedName>
        <fullName evidence="3">Uncharacterized protein</fullName>
    </submittedName>
</protein>
<dbReference type="OrthoDB" id="3628217at2"/>
<evidence type="ECO:0000256" key="1">
    <source>
        <dbReference type="SAM" id="Phobius"/>
    </source>
</evidence>
<feature type="transmembrane region" description="Helical" evidence="1">
    <location>
        <begin position="21"/>
        <end position="42"/>
    </location>
</feature>
<dbReference type="Proteomes" id="UP000470404">
    <property type="component" value="Unassembled WGS sequence"/>
</dbReference>
<dbReference type="RefSeq" id="WP_067595765.1">
    <property type="nucleotide sequence ID" value="NZ_FOWC01000002.1"/>
</dbReference>
<proteinExistence type="predicted"/>
<evidence type="ECO:0000313" key="2">
    <source>
        <dbReference type="EMBL" id="NEC61539.1"/>
    </source>
</evidence>
<keyword evidence="1" id="KW-0812">Transmembrane</keyword>
<dbReference type="STRING" id="112413.SAMN05421854_102268"/>
<keyword evidence="1" id="KW-1133">Transmembrane helix</keyword>
<feature type="transmembrane region" description="Helical" evidence="1">
    <location>
        <begin position="48"/>
        <end position="66"/>
    </location>
</feature>
<reference evidence="3 4" key="1">
    <citation type="submission" date="2016-10" db="EMBL/GenBank/DDBJ databases">
        <authorList>
            <person name="de Groot N.N."/>
        </authorList>
    </citation>
    <scope>NUCLEOTIDE SEQUENCE [LARGE SCALE GENOMIC DNA]</scope>
    <source>
        <strain evidence="3 4">DSM 44637</strain>
    </source>
</reference>
<keyword evidence="5" id="KW-1185">Reference proteome</keyword>
<evidence type="ECO:0000313" key="3">
    <source>
        <dbReference type="EMBL" id="SFO55561.1"/>
    </source>
</evidence>
<gene>
    <name evidence="2" type="ORF">G3I59_39590</name>
    <name evidence="3" type="ORF">SAMN05421854_102268</name>
</gene>
<dbReference type="EMBL" id="FOWC01000002">
    <property type="protein sequence ID" value="SFO55561.1"/>
    <property type="molecule type" value="Genomic_DNA"/>
</dbReference>
<dbReference type="AlphaFoldDB" id="A0A1I5I660"/>